<dbReference type="RefSeq" id="WP_377101960.1">
    <property type="nucleotide sequence ID" value="NZ_JBHTHU010000021.1"/>
</dbReference>
<feature type="transmembrane region" description="Helical" evidence="1">
    <location>
        <begin position="12"/>
        <end position="31"/>
    </location>
</feature>
<dbReference type="EMBL" id="JBHTHU010000021">
    <property type="protein sequence ID" value="MFD0751671.1"/>
    <property type="molecule type" value="Genomic_DNA"/>
</dbReference>
<keyword evidence="1" id="KW-0812">Transmembrane</keyword>
<dbReference type="Proteomes" id="UP001596958">
    <property type="component" value="Unassembled WGS sequence"/>
</dbReference>
<evidence type="ECO:0000256" key="1">
    <source>
        <dbReference type="SAM" id="Phobius"/>
    </source>
</evidence>
<keyword evidence="1" id="KW-0472">Membrane</keyword>
<name>A0ABW2Z039_9SPHI</name>
<reference evidence="3" key="1">
    <citation type="journal article" date="2019" name="Int. J. Syst. Evol. Microbiol.">
        <title>The Global Catalogue of Microorganisms (GCM) 10K type strain sequencing project: providing services to taxonomists for standard genome sequencing and annotation.</title>
        <authorList>
            <consortium name="The Broad Institute Genomics Platform"/>
            <consortium name="The Broad Institute Genome Sequencing Center for Infectious Disease"/>
            <person name="Wu L."/>
            <person name="Ma J."/>
        </authorList>
    </citation>
    <scope>NUCLEOTIDE SEQUENCE [LARGE SCALE GENOMIC DNA]</scope>
    <source>
        <strain evidence="3">CCUG 63418</strain>
    </source>
</reference>
<accession>A0ABW2Z039</accession>
<gene>
    <name evidence="2" type="ORF">ACFQZS_16085</name>
</gene>
<evidence type="ECO:0000313" key="2">
    <source>
        <dbReference type="EMBL" id="MFD0751671.1"/>
    </source>
</evidence>
<evidence type="ECO:0000313" key="3">
    <source>
        <dbReference type="Proteomes" id="UP001596958"/>
    </source>
</evidence>
<feature type="transmembrane region" description="Helical" evidence="1">
    <location>
        <begin position="37"/>
        <end position="54"/>
    </location>
</feature>
<organism evidence="2 3">
    <name type="scientific">Mucilaginibacter calamicampi</name>
    <dbReference type="NCBI Taxonomy" id="1302352"/>
    <lineage>
        <taxon>Bacteria</taxon>
        <taxon>Pseudomonadati</taxon>
        <taxon>Bacteroidota</taxon>
        <taxon>Sphingobacteriia</taxon>
        <taxon>Sphingobacteriales</taxon>
        <taxon>Sphingobacteriaceae</taxon>
        <taxon>Mucilaginibacter</taxon>
    </lineage>
</organism>
<sequence length="63" mass="7192">MFTRKLFRQVYIPLGIAFIPFALALEFWVGFKSMDVAITYALAVIMAILGRVIWLKVKQNSAI</sequence>
<keyword evidence="1" id="KW-1133">Transmembrane helix</keyword>
<comment type="caution">
    <text evidence="2">The sequence shown here is derived from an EMBL/GenBank/DDBJ whole genome shotgun (WGS) entry which is preliminary data.</text>
</comment>
<protein>
    <submittedName>
        <fullName evidence="2">Uncharacterized protein</fullName>
    </submittedName>
</protein>
<keyword evidence="3" id="KW-1185">Reference proteome</keyword>
<proteinExistence type="predicted"/>